<dbReference type="AlphaFoldDB" id="A0AAV8V7V9"/>
<evidence type="ECO:0000256" key="1">
    <source>
        <dbReference type="SAM" id="MobiDB-lite"/>
    </source>
</evidence>
<proteinExistence type="predicted"/>
<reference evidence="2 3" key="1">
    <citation type="journal article" date="2023" name="Insect Mol. Biol.">
        <title>Genome sequencing provides insights into the evolution of gene families encoding plant cell wall-degrading enzymes in longhorned beetles.</title>
        <authorList>
            <person name="Shin N.R."/>
            <person name="Okamura Y."/>
            <person name="Kirsch R."/>
            <person name="Pauchet Y."/>
        </authorList>
    </citation>
    <scope>NUCLEOTIDE SEQUENCE [LARGE SCALE GENOMIC DNA]</scope>
    <source>
        <strain evidence="2">EAD_L_NR</strain>
    </source>
</reference>
<evidence type="ECO:0008006" key="4">
    <source>
        <dbReference type="Google" id="ProtNLM"/>
    </source>
</evidence>
<name>A0AAV8V7V9_9CUCU</name>
<feature type="region of interest" description="Disordered" evidence="1">
    <location>
        <begin position="1"/>
        <end position="26"/>
    </location>
</feature>
<accession>A0AAV8V7V9</accession>
<sequence>MDWSSDTNAINSEGTSVPLSKRKKGAQKYEAEWEQIPEFKGWLTQSHKGETFAKCHYCNSDINISSGKDTLIRHGSSRLHLGKLKLLSDEPSDNASALASNDATLGDKIKEAEIKLRAFGAKHNFSPHAMDHLFKLCASMLPDSNIAQGLASVTTETREAIDDEEFKDM</sequence>
<dbReference type="Proteomes" id="UP001159042">
    <property type="component" value="Unassembled WGS sequence"/>
</dbReference>
<evidence type="ECO:0000313" key="2">
    <source>
        <dbReference type="EMBL" id="KAJ8910292.1"/>
    </source>
</evidence>
<protein>
    <recommendedName>
        <fullName evidence="4">BED-type domain-containing protein</fullName>
    </recommendedName>
</protein>
<keyword evidence="3" id="KW-1185">Reference proteome</keyword>
<gene>
    <name evidence="2" type="ORF">NQ315_014967</name>
</gene>
<dbReference type="EMBL" id="JANEYG010000323">
    <property type="protein sequence ID" value="KAJ8910292.1"/>
    <property type="molecule type" value="Genomic_DNA"/>
</dbReference>
<comment type="caution">
    <text evidence="2">The sequence shown here is derived from an EMBL/GenBank/DDBJ whole genome shotgun (WGS) entry which is preliminary data.</text>
</comment>
<feature type="compositionally biased region" description="Polar residues" evidence="1">
    <location>
        <begin position="1"/>
        <end position="18"/>
    </location>
</feature>
<organism evidence="2 3">
    <name type="scientific">Exocentrus adspersus</name>
    <dbReference type="NCBI Taxonomy" id="1586481"/>
    <lineage>
        <taxon>Eukaryota</taxon>
        <taxon>Metazoa</taxon>
        <taxon>Ecdysozoa</taxon>
        <taxon>Arthropoda</taxon>
        <taxon>Hexapoda</taxon>
        <taxon>Insecta</taxon>
        <taxon>Pterygota</taxon>
        <taxon>Neoptera</taxon>
        <taxon>Endopterygota</taxon>
        <taxon>Coleoptera</taxon>
        <taxon>Polyphaga</taxon>
        <taxon>Cucujiformia</taxon>
        <taxon>Chrysomeloidea</taxon>
        <taxon>Cerambycidae</taxon>
        <taxon>Lamiinae</taxon>
        <taxon>Acanthocinini</taxon>
        <taxon>Exocentrus</taxon>
    </lineage>
</organism>
<evidence type="ECO:0000313" key="3">
    <source>
        <dbReference type="Proteomes" id="UP001159042"/>
    </source>
</evidence>